<dbReference type="InterPro" id="IPR014729">
    <property type="entry name" value="Rossmann-like_a/b/a_fold"/>
</dbReference>
<organism evidence="5">
    <name type="scientific">Brugia timori</name>
    <dbReference type="NCBI Taxonomy" id="42155"/>
    <lineage>
        <taxon>Eukaryota</taxon>
        <taxon>Metazoa</taxon>
        <taxon>Ecdysozoa</taxon>
        <taxon>Nematoda</taxon>
        <taxon>Chromadorea</taxon>
        <taxon>Rhabditida</taxon>
        <taxon>Spirurina</taxon>
        <taxon>Spiruromorpha</taxon>
        <taxon>Filarioidea</taxon>
        <taxon>Onchocercidae</taxon>
        <taxon>Brugia</taxon>
    </lineage>
</organism>
<name>A0A0R3QH00_9BILA</name>
<dbReference type="Pfam" id="PF00582">
    <property type="entry name" value="Usp"/>
    <property type="match status" value="1"/>
</dbReference>
<keyword evidence="4" id="KW-1185">Reference proteome</keyword>
<dbReference type="EMBL" id="UZAG01005090">
    <property type="protein sequence ID" value="VDO17469.1"/>
    <property type="molecule type" value="Genomic_DNA"/>
</dbReference>
<dbReference type="PRINTS" id="PR01438">
    <property type="entry name" value="UNVRSLSTRESS"/>
</dbReference>
<evidence type="ECO:0000313" key="4">
    <source>
        <dbReference type="Proteomes" id="UP000280834"/>
    </source>
</evidence>
<dbReference type="Gene3D" id="3.40.50.620">
    <property type="entry name" value="HUPs"/>
    <property type="match status" value="1"/>
</dbReference>
<protein>
    <submittedName>
        <fullName evidence="5">Usp domain-containing protein</fullName>
    </submittedName>
</protein>
<sequence length="165" mass="18015">MWRKAGLEPHNDHSCIGKRPGKGAIMKILLAVDGSNYTNRMLSYLLAHKEWASVGHAFTVFYAVLPVPHRAAAFAGPDLVHGYYEDDARVVLEPVRALLTEHGIEARFEHRIGHPAEEIASFAQKEQFDLLVMGSRGHGALANLVLGSVATKVLAACTVPVLLVR</sequence>
<dbReference type="InterPro" id="IPR006015">
    <property type="entry name" value="Universal_stress_UspA"/>
</dbReference>
<evidence type="ECO:0000256" key="1">
    <source>
        <dbReference type="ARBA" id="ARBA00008791"/>
    </source>
</evidence>
<reference evidence="5" key="1">
    <citation type="submission" date="2017-02" db="UniProtKB">
        <authorList>
            <consortium name="WormBaseParasite"/>
        </authorList>
    </citation>
    <scope>IDENTIFICATION</scope>
</reference>
<gene>
    <name evidence="3" type="ORF">BTMF_LOCUS4932</name>
</gene>
<evidence type="ECO:0000259" key="2">
    <source>
        <dbReference type="Pfam" id="PF00582"/>
    </source>
</evidence>
<comment type="similarity">
    <text evidence="1">Belongs to the universal stress protein A family.</text>
</comment>
<dbReference type="WBParaSite" id="BTMF_0000565801-mRNA-1">
    <property type="protein sequence ID" value="BTMF_0000565801-mRNA-1"/>
    <property type="gene ID" value="BTMF_0000565801"/>
</dbReference>
<evidence type="ECO:0000313" key="5">
    <source>
        <dbReference type="WBParaSite" id="BTMF_0000565801-mRNA-1"/>
    </source>
</evidence>
<dbReference type="PANTHER" id="PTHR46268:SF6">
    <property type="entry name" value="UNIVERSAL STRESS PROTEIN UP12"/>
    <property type="match status" value="1"/>
</dbReference>
<dbReference type="PANTHER" id="PTHR46268">
    <property type="entry name" value="STRESS RESPONSE PROTEIN NHAX"/>
    <property type="match status" value="1"/>
</dbReference>
<feature type="domain" description="UspA" evidence="2">
    <location>
        <begin position="26"/>
        <end position="165"/>
    </location>
</feature>
<dbReference type="SUPFAM" id="SSF52402">
    <property type="entry name" value="Adenine nucleotide alpha hydrolases-like"/>
    <property type="match status" value="1"/>
</dbReference>
<evidence type="ECO:0000313" key="3">
    <source>
        <dbReference type="EMBL" id="VDO17469.1"/>
    </source>
</evidence>
<dbReference type="Proteomes" id="UP000280834">
    <property type="component" value="Unassembled WGS sequence"/>
</dbReference>
<dbReference type="InterPro" id="IPR006016">
    <property type="entry name" value="UspA"/>
</dbReference>
<dbReference type="CDD" id="cd00293">
    <property type="entry name" value="USP-like"/>
    <property type="match status" value="1"/>
</dbReference>
<proteinExistence type="inferred from homology"/>
<accession>A0A0R3QH00</accession>
<dbReference type="AlphaFoldDB" id="A0A0R3QH00"/>
<reference evidence="3 4" key="2">
    <citation type="submission" date="2018-11" db="EMBL/GenBank/DDBJ databases">
        <authorList>
            <consortium name="Pathogen Informatics"/>
        </authorList>
    </citation>
    <scope>NUCLEOTIDE SEQUENCE [LARGE SCALE GENOMIC DNA]</scope>
</reference>